<name>A0A8R1ENV0_CAEJA</name>
<protein>
    <submittedName>
        <fullName evidence="1">Uncharacterized protein</fullName>
    </submittedName>
</protein>
<accession>A0A8R1ENV0</accession>
<proteinExistence type="predicted"/>
<dbReference type="AlphaFoldDB" id="A0A8R1ENV0"/>
<reference evidence="1" key="2">
    <citation type="submission" date="2022-06" db="UniProtKB">
        <authorList>
            <consortium name="EnsemblMetazoa"/>
        </authorList>
    </citation>
    <scope>IDENTIFICATION</scope>
    <source>
        <strain evidence="1">DF5081</strain>
    </source>
</reference>
<dbReference type="Proteomes" id="UP000005237">
    <property type="component" value="Unassembled WGS sequence"/>
</dbReference>
<evidence type="ECO:0000313" key="1">
    <source>
        <dbReference type="EnsemblMetazoa" id="CJA38737.1"/>
    </source>
</evidence>
<sequence length="68" mass="7276">MVPVRMPLVDGASPSSVPLVRFVSVLAASCHPLVEDCCSTADIVISSLRSSVRARFSRIALFWPALCS</sequence>
<keyword evidence="2" id="KW-1185">Reference proteome</keyword>
<organism evidence="1 2">
    <name type="scientific">Caenorhabditis japonica</name>
    <dbReference type="NCBI Taxonomy" id="281687"/>
    <lineage>
        <taxon>Eukaryota</taxon>
        <taxon>Metazoa</taxon>
        <taxon>Ecdysozoa</taxon>
        <taxon>Nematoda</taxon>
        <taxon>Chromadorea</taxon>
        <taxon>Rhabditida</taxon>
        <taxon>Rhabditina</taxon>
        <taxon>Rhabditomorpha</taxon>
        <taxon>Rhabditoidea</taxon>
        <taxon>Rhabditidae</taxon>
        <taxon>Peloderinae</taxon>
        <taxon>Caenorhabditis</taxon>
    </lineage>
</organism>
<dbReference type="EnsemblMetazoa" id="CJA38737.1">
    <property type="protein sequence ID" value="CJA38737.1"/>
    <property type="gene ID" value="WBGene00214584"/>
</dbReference>
<reference evidence="2" key="1">
    <citation type="submission" date="2010-08" db="EMBL/GenBank/DDBJ databases">
        <authorList>
            <consortium name="Caenorhabditis japonica Sequencing Consortium"/>
            <person name="Wilson R.K."/>
        </authorList>
    </citation>
    <scope>NUCLEOTIDE SEQUENCE [LARGE SCALE GENOMIC DNA]</scope>
    <source>
        <strain evidence="2">DF5081</strain>
    </source>
</reference>
<evidence type="ECO:0000313" key="2">
    <source>
        <dbReference type="Proteomes" id="UP000005237"/>
    </source>
</evidence>